<dbReference type="RefSeq" id="WP_275421296.1">
    <property type="nucleotide sequence ID" value="NZ_CP106877.1"/>
</dbReference>
<feature type="transmembrane region" description="Helical" evidence="1">
    <location>
        <begin position="122"/>
        <end position="141"/>
    </location>
</feature>
<keyword evidence="1" id="KW-1133">Transmembrane helix</keyword>
<feature type="transmembrane region" description="Helical" evidence="1">
    <location>
        <begin position="80"/>
        <end position="102"/>
    </location>
</feature>
<feature type="transmembrane region" description="Helical" evidence="1">
    <location>
        <begin position="255"/>
        <end position="274"/>
    </location>
</feature>
<proteinExistence type="predicted"/>
<keyword evidence="1" id="KW-0812">Transmembrane</keyword>
<keyword evidence="3" id="KW-1185">Reference proteome</keyword>
<gene>
    <name evidence="2" type="ORF">OE105_03215</name>
</gene>
<organism evidence="2 3">
    <name type="scientific">Fervidibacillus halotolerans</name>
    <dbReference type="NCBI Taxonomy" id="2980027"/>
    <lineage>
        <taxon>Bacteria</taxon>
        <taxon>Bacillati</taxon>
        <taxon>Bacillota</taxon>
        <taxon>Bacilli</taxon>
        <taxon>Bacillales</taxon>
        <taxon>Bacillaceae</taxon>
        <taxon>Fervidibacillus</taxon>
    </lineage>
</organism>
<name>A0A9E8M0C9_9BACI</name>
<keyword evidence="1" id="KW-0472">Membrane</keyword>
<dbReference type="EMBL" id="CP106877">
    <property type="protein sequence ID" value="WAA13153.1"/>
    <property type="molecule type" value="Genomic_DNA"/>
</dbReference>
<accession>A0A9E8M0C9</accession>
<sequence length="333" mass="37937">MDYINRYIYAVTKYFSGKQREEIEKELRANIMDMIEQQQGPELFEEKVKQVLLKLGDPENIADGYRGTKRYLIGPNYYDTYILVLKIVIASVFVGISLAVLVENLFISGNQIGQVMENYVSLVFSGVLQAFTWTTVAFFIIERKNRFASHLTQKREWDLSKLPAIPHNKAIISFADAIATIVVTTVVYTIVITIIFSDPELIAAYVQGDNGTVVIPVFHTDVLQGYKFFILTVFMMSILKALLKLYYRKWTVSHAVIHSVLTALVTIITLVILLDSTVWNANFATEIDSLVNWSIDFPLFWKRVKQSIVAVVAIVGFTQIIVALYKAFRYRSA</sequence>
<evidence type="ECO:0000313" key="2">
    <source>
        <dbReference type="EMBL" id="WAA13153.1"/>
    </source>
</evidence>
<reference evidence="2" key="1">
    <citation type="submission" date="2022-09" db="EMBL/GenBank/DDBJ databases">
        <title>Complete Genomes of Fervidibacillus albus and Fervidibacillus halotolerans isolated from tidal flat sediments.</title>
        <authorList>
            <person name="Kwon K.K."/>
            <person name="Yang S.-H."/>
            <person name="Park M.J."/>
            <person name="Oh H.-M."/>
        </authorList>
    </citation>
    <scope>NUCLEOTIDE SEQUENCE</scope>
    <source>
        <strain evidence="2">MEBiC13594</strain>
    </source>
</reference>
<evidence type="ECO:0000313" key="3">
    <source>
        <dbReference type="Proteomes" id="UP001164726"/>
    </source>
</evidence>
<evidence type="ECO:0000256" key="1">
    <source>
        <dbReference type="SAM" id="Phobius"/>
    </source>
</evidence>
<dbReference type="KEGG" id="fhl:OE105_03215"/>
<protein>
    <submittedName>
        <fullName evidence="2">Uncharacterized protein</fullName>
    </submittedName>
</protein>
<feature type="transmembrane region" description="Helical" evidence="1">
    <location>
        <begin position="226"/>
        <end position="243"/>
    </location>
</feature>
<dbReference type="AlphaFoldDB" id="A0A9E8M0C9"/>
<feature type="transmembrane region" description="Helical" evidence="1">
    <location>
        <begin position="308"/>
        <end position="328"/>
    </location>
</feature>
<dbReference type="Proteomes" id="UP001164726">
    <property type="component" value="Chromosome"/>
</dbReference>
<feature type="transmembrane region" description="Helical" evidence="1">
    <location>
        <begin position="170"/>
        <end position="196"/>
    </location>
</feature>
<dbReference type="Pfam" id="PF22564">
    <property type="entry name" value="HAAS"/>
    <property type="match status" value="1"/>
</dbReference>